<dbReference type="PANTHER" id="PTHR31168:SF21">
    <property type="entry name" value="EMB|CAB89385.1"/>
    <property type="match status" value="1"/>
</dbReference>
<dbReference type="Pfam" id="PF04654">
    <property type="entry name" value="DUF599"/>
    <property type="match status" value="1"/>
</dbReference>
<feature type="transmembrane region" description="Helical" evidence="1">
    <location>
        <begin position="115"/>
        <end position="134"/>
    </location>
</feature>
<dbReference type="PANTHER" id="PTHR31168">
    <property type="entry name" value="OS02G0292800 PROTEIN"/>
    <property type="match status" value="1"/>
</dbReference>
<gene>
    <name evidence="2" type="ORF">NE237_002039</name>
</gene>
<proteinExistence type="predicted"/>
<dbReference type="Proteomes" id="UP001141806">
    <property type="component" value="Unassembled WGS sequence"/>
</dbReference>
<accession>A0A9Q0QYP2</accession>
<keyword evidence="3" id="KW-1185">Reference proteome</keyword>
<feature type="transmembrane region" description="Helical" evidence="1">
    <location>
        <begin position="75"/>
        <end position="94"/>
    </location>
</feature>
<keyword evidence="1" id="KW-1133">Transmembrane helix</keyword>
<dbReference type="EMBL" id="JAMYWD010000003">
    <property type="protein sequence ID" value="KAJ4976933.1"/>
    <property type="molecule type" value="Genomic_DNA"/>
</dbReference>
<dbReference type="OrthoDB" id="665451at2759"/>
<feature type="transmembrane region" description="Helical" evidence="1">
    <location>
        <begin position="176"/>
        <end position="207"/>
    </location>
</feature>
<evidence type="ECO:0000313" key="2">
    <source>
        <dbReference type="EMBL" id="KAJ4976933.1"/>
    </source>
</evidence>
<comment type="caution">
    <text evidence="2">The sequence shown here is derived from an EMBL/GenBank/DDBJ whole genome shotgun (WGS) entry which is preliminary data.</text>
</comment>
<name>A0A9Q0QYP2_9MAGN</name>
<reference evidence="2" key="1">
    <citation type="journal article" date="2023" name="Plant J.">
        <title>The genome of the king protea, Protea cynaroides.</title>
        <authorList>
            <person name="Chang J."/>
            <person name="Duong T.A."/>
            <person name="Schoeman C."/>
            <person name="Ma X."/>
            <person name="Roodt D."/>
            <person name="Barker N."/>
            <person name="Li Z."/>
            <person name="Van de Peer Y."/>
            <person name="Mizrachi E."/>
        </authorList>
    </citation>
    <scope>NUCLEOTIDE SEQUENCE</scope>
    <source>
        <tissue evidence="2">Young leaves</tissue>
    </source>
</reference>
<evidence type="ECO:0000256" key="1">
    <source>
        <dbReference type="SAM" id="Phobius"/>
    </source>
</evidence>
<sequence length="232" mass="26100">MDFVEDNLDLILVPAGLLIMFTYHLYLIYRVLRYPATTAIGYENHNRMQWAECMMKGGSSTSVAVSVLSTNTTTAIYLATFTLTVSTLIGAWVGSSTGYLSKNVFIIGDTSPNTVTLKYISMIVALMLAFGSFVQSARYCVEADFYISTPSAEVPVSYVQSALLRANNFWQLGYRFLYFAMAFLFWSFGPIPMFASCLLMVVLLSILDTNSTKLHWYQMKPKFPVKKVVEEM</sequence>
<keyword evidence="1" id="KW-0812">Transmembrane</keyword>
<protein>
    <submittedName>
        <fullName evidence="2">Uncharacterized protein</fullName>
    </submittedName>
</protein>
<keyword evidence="1" id="KW-0472">Membrane</keyword>
<dbReference type="InterPro" id="IPR006747">
    <property type="entry name" value="DUF599"/>
</dbReference>
<evidence type="ECO:0000313" key="3">
    <source>
        <dbReference type="Proteomes" id="UP001141806"/>
    </source>
</evidence>
<organism evidence="2 3">
    <name type="scientific">Protea cynaroides</name>
    <dbReference type="NCBI Taxonomy" id="273540"/>
    <lineage>
        <taxon>Eukaryota</taxon>
        <taxon>Viridiplantae</taxon>
        <taxon>Streptophyta</taxon>
        <taxon>Embryophyta</taxon>
        <taxon>Tracheophyta</taxon>
        <taxon>Spermatophyta</taxon>
        <taxon>Magnoliopsida</taxon>
        <taxon>Proteales</taxon>
        <taxon>Proteaceae</taxon>
        <taxon>Protea</taxon>
    </lineage>
</organism>
<feature type="transmembrane region" description="Helical" evidence="1">
    <location>
        <begin position="12"/>
        <end position="32"/>
    </location>
</feature>
<dbReference type="AlphaFoldDB" id="A0A9Q0QYP2"/>